<dbReference type="Pfam" id="PF01740">
    <property type="entry name" value="STAS"/>
    <property type="match status" value="1"/>
</dbReference>
<sequence>MANKTSSDIPLPAVVSEKKMEDEELLLVNSEKRIDVTRFLHTQKQIRDTYGKEKVIVSWKDRLREKFKCSGTTCLRTFLSYIPFINVIRTYKLREYILGDILSGITAACLHFPQGLAFGILASLAPAFGLYTSFFPIVLYMFFGTSHHTSFGTNAVIALFTAEIVEAQVSGLVRQTPVANVTGNDTQTVEGLDDDAIMEMKVMAASGASLIVGIVLLVMGILRLGFLTSYMSSSFIHAFVCASAFHIATSQIPKALGISIPLFTGPGKLVLSYIEIFKAIPNINVASLIITILSMAILLLVKECINKRFKDKMKMPIPIDLILIVIATIISHFANFKDVFAVPVVGNIPSGIPAPRLPVLSSDYVGTAIIVAILVFVLSIAMARTCELKHDYQIDDNQELVAYGISNLGSSFFQCFPSCTAPPRTMLLSLMDAKTTLNGLFSAVVMLLVLMVIGQLFESLPLPVLSAMVIIAVKDLLLHVTELPNFWRINGYDFVIWMGTCLCGVFIDIPYGLYAGVGLGLLTIAVQSQRSASYTLSTPKDEDIYLDSSMHRNLHQLPNIRIFRMEASLYFATSAIFKNKLYKEVCDPRQLAKSAEMEKKNGIEYTENGGDEDVTKRPQQELKYLVIDCSLVSYVDINGMKVLAQITKEFRKVNVTVVLARCSRYMLKSLDTSILSDVFTDNRVFLDLNDAIYACKHSLV</sequence>
<evidence type="ECO:0000256" key="5">
    <source>
        <dbReference type="SAM" id="Phobius"/>
    </source>
</evidence>
<evidence type="ECO:0000256" key="3">
    <source>
        <dbReference type="ARBA" id="ARBA00022989"/>
    </source>
</evidence>
<feature type="transmembrane region" description="Helical" evidence="5">
    <location>
        <begin position="120"/>
        <end position="143"/>
    </location>
</feature>
<dbReference type="InterPro" id="IPR036513">
    <property type="entry name" value="STAS_dom_sf"/>
</dbReference>
<dbReference type="InterPro" id="IPR011547">
    <property type="entry name" value="SLC26A/SulP_dom"/>
</dbReference>
<comment type="caution">
    <text evidence="7">The sequence shown here is derived from an EMBL/GenBank/DDBJ whole genome shotgun (WGS) entry which is preliminary data.</text>
</comment>
<feature type="transmembrane region" description="Helical" evidence="5">
    <location>
        <begin position="96"/>
        <end position="114"/>
    </location>
</feature>
<feature type="transmembrane region" description="Helical" evidence="5">
    <location>
        <begin position="280"/>
        <end position="301"/>
    </location>
</feature>
<dbReference type="STRING" id="6573.A0A210Q2H3"/>
<dbReference type="Proteomes" id="UP000242188">
    <property type="component" value="Unassembled WGS sequence"/>
</dbReference>
<dbReference type="NCBIfam" id="TIGR00815">
    <property type="entry name" value="sulP"/>
    <property type="match status" value="1"/>
</dbReference>
<evidence type="ECO:0000313" key="8">
    <source>
        <dbReference type="Proteomes" id="UP000242188"/>
    </source>
</evidence>
<dbReference type="OrthoDB" id="288203at2759"/>
<feature type="transmembrane region" description="Helical" evidence="5">
    <location>
        <begin position="436"/>
        <end position="457"/>
    </location>
</feature>
<proteinExistence type="predicted"/>
<feature type="transmembrane region" description="Helical" evidence="5">
    <location>
        <begin position="321"/>
        <end position="344"/>
    </location>
</feature>
<evidence type="ECO:0000256" key="4">
    <source>
        <dbReference type="ARBA" id="ARBA00023136"/>
    </source>
</evidence>
<dbReference type="PANTHER" id="PTHR11814">
    <property type="entry name" value="SULFATE TRANSPORTER"/>
    <property type="match status" value="1"/>
</dbReference>
<evidence type="ECO:0000313" key="7">
    <source>
        <dbReference type="EMBL" id="OWF42936.1"/>
    </source>
</evidence>
<comment type="subcellular location">
    <subcellularLocation>
        <location evidence="1">Membrane</location>
        <topology evidence="1">Multi-pass membrane protein</topology>
    </subcellularLocation>
</comment>
<organism evidence="7 8">
    <name type="scientific">Mizuhopecten yessoensis</name>
    <name type="common">Japanese scallop</name>
    <name type="synonym">Patinopecten yessoensis</name>
    <dbReference type="NCBI Taxonomy" id="6573"/>
    <lineage>
        <taxon>Eukaryota</taxon>
        <taxon>Metazoa</taxon>
        <taxon>Spiralia</taxon>
        <taxon>Lophotrochozoa</taxon>
        <taxon>Mollusca</taxon>
        <taxon>Bivalvia</taxon>
        <taxon>Autobranchia</taxon>
        <taxon>Pteriomorphia</taxon>
        <taxon>Pectinida</taxon>
        <taxon>Pectinoidea</taxon>
        <taxon>Pectinidae</taxon>
        <taxon>Mizuhopecten</taxon>
    </lineage>
</organism>
<reference evidence="7 8" key="1">
    <citation type="journal article" date="2017" name="Nat. Ecol. Evol.">
        <title>Scallop genome provides insights into evolution of bilaterian karyotype and development.</title>
        <authorList>
            <person name="Wang S."/>
            <person name="Zhang J."/>
            <person name="Jiao W."/>
            <person name="Li J."/>
            <person name="Xun X."/>
            <person name="Sun Y."/>
            <person name="Guo X."/>
            <person name="Huan P."/>
            <person name="Dong B."/>
            <person name="Zhang L."/>
            <person name="Hu X."/>
            <person name="Sun X."/>
            <person name="Wang J."/>
            <person name="Zhao C."/>
            <person name="Wang Y."/>
            <person name="Wang D."/>
            <person name="Huang X."/>
            <person name="Wang R."/>
            <person name="Lv J."/>
            <person name="Li Y."/>
            <person name="Zhang Z."/>
            <person name="Liu B."/>
            <person name="Lu W."/>
            <person name="Hui Y."/>
            <person name="Liang J."/>
            <person name="Zhou Z."/>
            <person name="Hou R."/>
            <person name="Li X."/>
            <person name="Liu Y."/>
            <person name="Li H."/>
            <person name="Ning X."/>
            <person name="Lin Y."/>
            <person name="Zhao L."/>
            <person name="Xing Q."/>
            <person name="Dou J."/>
            <person name="Li Y."/>
            <person name="Mao J."/>
            <person name="Guo H."/>
            <person name="Dou H."/>
            <person name="Li T."/>
            <person name="Mu C."/>
            <person name="Jiang W."/>
            <person name="Fu Q."/>
            <person name="Fu X."/>
            <person name="Miao Y."/>
            <person name="Liu J."/>
            <person name="Yu Q."/>
            <person name="Li R."/>
            <person name="Liao H."/>
            <person name="Li X."/>
            <person name="Kong Y."/>
            <person name="Jiang Z."/>
            <person name="Chourrout D."/>
            <person name="Li R."/>
            <person name="Bao Z."/>
        </authorList>
    </citation>
    <scope>NUCLEOTIDE SEQUENCE [LARGE SCALE GENOMIC DNA]</scope>
    <source>
        <strain evidence="7 8">PY_sf001</strain>
    </source>
</reference>
<evidence type="ECO:0000256" key="2">
    <source>
        <dbReference type="ARBA" id="ARBA00022692"/>
    </source>
</evidence>
<name>A0A210Q2H3_MIZYE</name>
<feature type="domain" description="STAS" evidence="6">
    <location>
        <begin position="550"/>
        <end position="695"/>
    </location>
</feature>
<dbReference type="AlphaFoldDB" id="A0A210Q2H3"/>
<feature type="transmembrane region" description="Helical" evidence="5">
    <location>
        <begin position="202"/>
        <end position="224"/>
    </location>
</feature>
<dbReference type="InterPro" id="IPR001902">
    <property type="entry name" value="SLC26A/SulP_fam"/>
</dbReference>
<dbReference type="EMBL" id="NEDP02005201">
    <property type="protein sequence ID" value="OWF42936.1"/>
    <property type="molecule type" value="Genomic_DNA"/>
</dbReference>
<feature type="transmembrane region" description="Helical" evidence="5">
    <location>
        <begin position="364"/>
        <end position="383"/>
    </location>
</feature>
<dbReference type="GO" id="GO:0016020">
    <property type="term" value="C:membrane"/>
    <property type="evidence" value="ECO:0007669"/>
    <property type="project" value="UniProtKB-SubCell"/>
</dbReference>
<dbReference type="SUPFAM" id="SSF52091">
    <property type="entry name" value="SpoIIaa-like"/>
    <property type="match status" value="1"/>
</dbReference>
<dbReference type="Gene3D" id="3.30.750.24">
    <property type="entry name" value="STAS domain"/>
    <property type="match status" value="1"/>
</dbReference>
<keyword evidence="4 5" id="KW-0472">Membrane</keyword>
<protein>
    <submittedName>
        <fullName evidence="7">Prestin</fullName>
    </submittedName>
</protein>
<dbReference type="GO" id="GO:0055085">
    <property type="term" value="P:transmembrane transport"/>
    <property type="evidence" value="ECO:0007669"/>
    <property type="project" value="InterPro"/>
</dbReference>
<dbReference type="PROSITE" id="PS50801">
    <property type="entry name" value="STAS"/>
    <property type="match status" value="1"/>
</dbReference>
<dbReference type="InterPro" id="IPR002645">
    <property type="entry name" value="STAS_dom"/>
</dbReference>
<keyword evidence="2 5" id="KW-0812">Transmembrane</keyword>
<keyword evidence="3 5" id="KW-1133">Transmembrane helix</keyword>
<keyword evidence="8" id="KW-1185">Reference proteome</keyword>
<dbReference type="CDD" id="cd07042">
    <property type="entry name" value="STAS_SulP_like_sulfate_transporter"/>
    <property type="match status" value="1"/>
</dbReference>
<feature type="transmembrane region" description="Helical" evidence="5">
    <location>
        <begin position="494"/>
        <end position="522"/>
    </location>
</feature>
<dbReference type="Pfam" id="PF00916">
    <property type="entry name" value="Sulfate_transp"/>
    <property type="match status" value="1"/>
</dbReference>
<accession>A0A210Q2H3</accession>
<evidence type="ECO:0000259" key="6">
    <source>
        <dbReference type="PROSITE" id="PS50801"/>
    </source>
</evidence>
<gene>
    <name evidence="7" type="ORF">KP79_PYT18089</name>
</gene>
<evidence type="ECO:0000256" key="1">
    <source>
        <dbReference type="ARBA" id="ARBA00004141"/>
    </source>
</evidence>